<name>A0A6J4MG74_9BACT</name>
<feature type="transmembrane region" description="Helical" evidence="1">
    <location>
        <begin position="61"/>
        <end position="81"/>
    </location>
</feature>
<sequence length="82" mass="8986">MDTERVTASELGEWAYCRRSWWYARQGAGRAAGPRLAAGTAGHAVIASDVARIERQRTLGVRLMVVALVLTFLFVAVLVALR</sequence>
<protein>
    <submittedName>
        <fullName evidence="2">Uncharacterized protein</fullName>
    </submittedName>
</protein>
<organism evidence="2">
    <name type="scientific">uncultured Gemmatimonadaceae bacterium</name>
    <dbReference type="NCBI Taxonomy" id="246130"/>
    <lineage>
        <taxon>Bacteria</taxon>
        <taxon>Pseudomonadati</taxon>
        <taxon>Gemmatimonadota</taxon>
        <taxon>Gemmatimonadia</taxon>
        <taxon>Gemmatimonadales</taxon>
        <taxon>Gemmatimonadaceae</taxon>
        <taxon>environmental samples</taxon>
    </lineage>
</organism>
<evidence type="ECO:0000313" key="2">
    <source>
        <dbReference type="EMBL" id="CAA9357098.1"/>
    </source>
</evidence>
<proteinExistence type="predicted"/>
<keyword evidence="1" id="KW-0472">Membrane</keyword>
<gene>
    <name evidence="2" type="ORF">AVDCRST_MAG40-3232</name>
</gene>
<dbReference type="EMBL" id="CADCTX010000891">
    <property type="protein sequence ID" value="CAA9357098.1"/>
    <property type="molecule type" value="Genomic_DNA"/>
</dbReference>
<accession>A0A6J4MG74</accession>
<dbReference type="AlphaFoldDB" id="A0A6J4MG74"/>
<reference evidence="2" key="1">
    <citation type="submission" date="2020-02" db="EMBL/GenBank/DDBJ databases">
        <authorList>
            <person name="Meier V. D."/>
        </authorList>
    </citation>
    <scope>NUCLEOTIDE SEQUENCE</scope>
    <source>
        <strain evidence="2">AVDCRST_MAG40</strain>
    </source>
</reference>
<evidence type="ECO:0000256" key="1">
    <source>
        <dbReference type="SAM" id="Phobius"/>
    </source>
</evidence>
<keyword evidence="1" id="KW-0812">Transmembrane</keyword>
<keyword evidence="1" id="KW-1133">Transmembrane helix</keyword>